<gene>
    <name evidence="1" type="ORF">ENJ63_02870</name>
</gene>
<dbReference type="AlphaFoldDB" id="A0A7V2SVR1"/>
<protein>
    <submittedName>
        <fullName evidence="1">DUF4350 domain-containing protein</fullName>
    </submittedName>
</protein>
<accession>A0A7V2SVR1</accession>
<proteinExistence type="predicted"/>
<feature type="non-terminal residue" evidence="1">
    <location>
        <position position="123"/>
    </location>
</feature>
<organism evidence="1">
    <name type="scientific">Dissulfuribacter thermophilus</name>
    <dbReference type="NCBI Taxonomy" id="1156395"/>
    <lineage>
        <taxon>Bacteria</taxon>
        <taxon>Pseudomonadati</taxon>
        <taxon>Thermodesulfobacteriota</taxon>
        <taxon>Dissulfuribacteria</taxon>
        <taxon>Dissulfuribacterales</taxon>
        <taxon>Dissulfuribacteraceae</taxon>
        <taxon>Dissulfuribacter</taxon>
    </lineage>
</organism>
<dbReference type="Proteomes" id="UP000885797">
    <property type="component" value="Unassembled WGS sequence"/>
</dbReference>
<name>A0A7V2SVR1_9BACT</name>
<evidence type="ECO:0000313" key="1">
    <source>
        <dbReference type="EMBL" id="HFC46805.1"/>
    </source>
</evidence>
<reference evidence="1" key="1">
    <citation type="journal article" date="2020" name="mSystems">
        <title>Genome- and Community-Level Interaction Insights into Carbon Utilization and Element Cycling Functions of Hydrothermarchaeota in Hydrothermal Sediment.</title>
        <authorList>
            <person name="Zhou Z."/>
            <person name="Liu Y."/>
            <person name="Xu W."/>
            <person name="Pan J."/>
            <person name="Luo Z.H."/>
            <person name="Li M."/>
        </authorList>
    </citation>
    <scope>NUCLEOTIDE SEQUENCE [LARGE SCALE GENOMIC DNA]</scope>
    <source>
        <strain evidence="1">HyVt-503</strain>
    </source>
</reference>
<dbReference type="EMBL" id="DRND01000228">
    <property type="protein sequence ID" value="HFC46805.1"/>
    <property type="molecule type" value="Genomic_DNA"/>
</dbReference>
<comment type="caution">
    <text evidence="1">The sequence shown here is derived from an EMBL/GenBank/DDBJ whole genome shotgun (WGS) entry which is preliminary data.</text>
</comment>
<sequence>MTIYSVVPVPSTTYAGEEKLNKGRPVVVLDQSHGQHFDFWGTRALDLSGFRQEIEKAGAVTRVVKSGFSDENVLRGSSSVVISGAFVPLAKSEVQNLLKFVNSGGRLLILLHIGQPYYKLLDR</sequence>